<sequence length="127" mass="14070">MHVSIQLQIPGLWFVHKSQTWSLPKALSIVSAGSLDERKLCSQSGPVNYFMGRSSFKVLSQTLRGILSKFKSTRSQECPFKLDFTAYKYFPSSAPEDTGLTPQLMSLGRAGEKAPLFITNSLSAHEV</sequence>
<dbReference type="Proteomes" id="UP000233556">
    <property type="component" value="Unassembled WGS sequence"/>
</dbReference>
<protein>
    <submittedName>
        <fullName evidence="1">Uncharacterized protein</fullName>
    </submittedName>
</protein>
<organism evidence="1 2">
    <name type="scientific">Limosa lapponica baueri</name>
    <dbReference type="NCBI Taxonomy" id="1758121"/>
    <lineage>
        <taxon>Eukaryota</taxon>
        <taxon>Metazoa</taxon>
        <taxon>Chordata</taxon>
        <taxon>Craniata</taxon>
        <taxon>Vertebrata</taxon>
        <taxon>Euteleostomi</taxon>
        <taxon>Archelosauria</taxon>
        <taxon>Archosauria</taxon>
        <taxon>Dinosauria</taxon>
        <taxon>Saurischia</taxon>
        <taxon>Theropoda</taxon>
        <taxon>Coelurosauria</taxon>
        <taxon>Aves</taxon>
        <taxon>Neognathae</taxon>
        <taxon>Neoaves</taxon>
        <taxon>Charadriiformes</taxon>
        <taxon>Scolopacidae</taxon>
        <taxon>Limosa</taxon>
    </lineage>
</organism>
<dbReference type="EMBL" id="KZ510406">
    <property type="protein sequence ID" value="PKU33161.1"/>
    <property type="molecule type" value="Genomic_DNA"/>
</dbReference>
<reference evidence="2" key="1">
    <citation type="submission" date="2017-11" db="EMBL/GenBank/DDBJ databases">
        <authorList>
            <person name="Lima N.C."/>
            <person name="Parody-Merino A.M."/>
            <person name="Battley P.F."/>
            <person name="Fidler A.E."/>
            <person name="Prosdocimi F."/>
        </authorList>
    </citation>
    <scope>NUCLEOTIDE SEQUENCE [LARGE SCALE GENOMIC DNA]</scope>
</reference>
<proteinExistence type="predicted"/>
<keyword evidence="2" id="KW-1185">Reference proteome</keyword>
<dbReference type="AlphaFoldDB" id="A0A2I0TH93"/>
<evidence type="ECO:0000313" key="2">
    <source>
        <dbReference type="Proteomes" id="UP000233556"/>
    </source>
</evidence>
<accession>A0A2I0TH93</accession>
<evidence type="ECO:0000313" key="1">
    <source>
        <dbReference type="EMBL" id="PKU33161.1"/>
    </source>
</evidence>
<dbReference type="OrthoDB" id="10564918at2759"/>
<gene>
    <name evidence="1" type="ORF">llap_16537</name>
</gene>
<reference evidence="2" key="2">
    <citation type="submission" date="2017-12" db="EMBL/GenBank/DDBJ databases">
        <title>Genome sequence of the Bar-tailed Godwit (Limosa lapponica baueri).</title>
        <authorList>
            <person name="Lima N.C.B."/>
            <person name="Parody-Merino A.M."/>
            <person name="Battley P.F."/>
            <person name="Fidler A.E."/>
            <person name="Prosdocimi F."/>
        </authorList>
    </citation>
    <scope>NUCLEOTIDE SEQUENCE [LARGE SCALE GENOMIC DNA]</scope>
</reference>
<name>A0A2I0TH93_LIMLA</name>